<dbReference type="InterPro" id="IPR013332">
    <property type="entry name" value="KPR_N"/>
</dbReference>
<evidence type="ECO:0000259" key="1">
    <source>
        <dbReference type="Pfam" id="PF02558"/>
    </source>
</evidence>
<dbReference type="EMBL" id="FLUQ01000001">
    <property type="protein sequence ID" value="SBV99939.1"/>
    <property type="molecule type" value="Genomic_DNA"/>
</dbReference>
<protein>
    <recommendedName>
        <fullName evidence="1">Ketopantoate reductase N-terminal domain-containing protein</fullName>
    </recommendedName>
</protein>
<dbReference type="Pfam" id="PF02558">
    <property type="entry name" value="ApbA"/>
    <property type="match status" value="1"/>
</dbReference>
<sequence>MKIAVLGAGNTGRIMAFDLTQKGAEVRLFTGSPEKAAFMAKNGLVAEGRLEGHVHPALVTTDKGAVNACNSASCLLQKGRPRVRACSRTW</sequence>
<dbReference type="Gene3D" id="3.40.50.720">
    <property type="entry name" value="NAD(P)-binding Rossmann-like Domain"/>
    <property type="match status" value="1"/>
</dbReference>
<organism evidence="2">
    <name type="scientific">uncultured delta proteobacterium</name>
    <dbReference type="NCBI Taxonomy" id="34034"/>
    <lineage>
        <taxon>Bacteria</taxon>
        <taxon>Deltaproteobacteria</taxon>
        <taxon>environmental samples</taxon>
    </lineage>
</organism>
<dbReference type="SUPFAM" id="SSF51735">
    <property type="entry name" value="NAD(P)-binding Rossmann-fold domains"/>
    <property type="match status" value="1"/>
</dbReference>
<reference evidence="2" key="1">
    <citation type="submission" date="2016-04" db="EMBL/GenBank/DDBJ databases">
        <authorList>
            <person name="Evans L.H."/>
            <person name="Alamgir A."/>
            <person name="Owens N."/>
            <person name="Weber N.D."/>
            <person name="Virtaneva K."/>
            <person name="Barbian K."/>
            <person name="Babar A."/>
            <person name="Rosenke K."/>
        </authorList>
    </citation>
    <scope>NUCLEOTIDE SEQUENCE</scope>
    <source>
        <strain evidence="2">86</strain>
    </source>
</reference>
<dbReference type="AlphaFoldDB" id="A0A212JKG1"/>
<feature type="domain" description="Ketopantoate reductase N-terminal" evidence="1">
    <location>
        <begin position="3"/>
        <end position="61"/>
    </location>
</feature>
<name>A0A212JKG1_9DELT</name>
<accession>A0A212JKG1</accession>
<evidence type="ECO:0000313" key="2">
    <source>
        <dbReference type="EMBL" id="SBV99939.1"/>
    </source>
</evidence>
<gene>
    <name evidence="2" type="ORF">KL86DPRO_11695</name>
</gene>
<dbReference type="InterPro" id="IPR036291">
    <property type="entry name" value="NAD(P)-bd_dom_sf"/>
</dbReference>
<proteinExistence type="predicted"/>